<dbReference type="Proteomes" id="UP000029121">
    <property type="component" value="Unassembled WGS sequence"/>
</dbReference>
<dbReference type="STRING" id="81985.R0F7C5"/>
<dbReference type="SMART" id="SM00391">
    <property type="entry name" value="MBD"/>
    <property type="match status" value="1"/>
</dbReference>
<dbReference type="CDD" id="cd01396">
    <property type="entry name" value="MeCP2_MBD"/>
    <property type="match status" value="1"/>
</dbReference>
<dbReference type="AlphaFoldDB" id="R0F7C5"/>
<feature type="domain" description="MBD" evidence="9">
    <location>
        <begin position="110"/>
        <end position="180"/>
    </location>
</feature>
<dbReference type="InterPro" id="IPR011124">
    <property type="entry name" value="Znf_CW"/>
</dbReference>
<gene>
    <name evidence="11" type="ORF">CARUB_v10005783mg</name>
</gene>
<dbReference type="GO" id="GO:0003677">
    <property type="term" value="F:DNA binding"/>
    <property type="evidence" value="ECO:0007669"/>
    <property type="project" value="UniProtKB-KW"/>
</dbReference>
<evidence type="ECO:0000256" key="5">
    <source>
        <dbReference type="ARBA" id="ARBA00023015"/>
    </source>
</evidence>
<proteinExistence type="predicted"/>
<name>R0F7C5_9BRAS</name>
<dbReference type="InterPro" id="IPR001739">
    <property type="entry name" value="Methyl_CpG_DNA-bd"/>
</dbReference>
<evidence type="ECO:0008006" key="13">
    <source>
        <dbReference type="Google" id="ProtNLM"/>
    </source>
</evidence>
<evidence type="ECO:0000256" key="3">
    <source>
        <dbReference type="ARBA" id="ARBA00022771"/>
    </source>
</evidence>
<dbReference type="GO" id="GO:0005634">
    <property type="term" value="C:nucleus"/>
    <property type="evidence" value="ECO:0007669"/>
    <property type="project" value="UniProtKB-SubCell"/>
</dbReference>
<evidence type="ECO:0000313" key="12">
    <source>
        <dbReference type="Proteomes" id="UP000029121"/>
    </source>
</evidence>
<dbReference type="Gene3D" id="3.30.890.10">
    <property type="entry name" value="Methyl-cpg-binding Protein 2, Chain A"/>
    <property type="match status" value="1"/>
</dbReference>
<keyword evidence="4" id="KW-0862">Zinc</keyword>
<dbReference type="Pfam" id="PF07496">
    <property type="entry name" value="zf-CW"/>
    <property type="match status" value="1"/>
</dbReference>
<dbReference type="eggNOG" id="KOG4161">
    <property type="taxonomic scope" value="Eukaryota"/>
</dbReference>
<evidence type="ECO:0000256" key="4">
    <source>
        <dbReference type="ARBA" id="ARBA00022833"/>
    </source>
</evidence>
<dbReference type="SUPFAM" id="SSF54171">
    <property type="entry name" value="DNA-binding domain"/>
    <property type="match status" value="1"/>
</dbReference>
<feature type="domain" description="CW-type" evidence="10">
    <location>
        <begin position="49"/>
        <end position="104"/>
    </location>
</feature>
<dbReference type="KEGG" id="crb:17878377"/>
<keyword evidence="6" id="KW-0238">DNA-binding</keyword>
<dbReference type="EMBL" id="KB870811">
    <property type="protein sequence ID" value="EOA17461.1"/>
    <property type="molecule type" value="Genomic_DNA"/>
</dbReference>
<evidence type="ECO:0000256" key="1">
    <source>
        <dbReference type="ARBA" id="ARBA00004123"/>
    </source>
</evidence>
<sequence>ISQFLIHQNFLRASLSHRKGSYFSNGNWKMANNSAASSSSLKRKATTPARDIGIYSVQCDKCHKWREIDTQEDYEAIRSRILEVKFECNKKEGMSCAVPGSLEYDSSNIWAVDTAGLPTTPSGFKRILIHRIDYSKIDAYYETPTGEKCRTLKEVEAYLSAHPEYSYALIEEFSFKVPKMMKDTIHVKTPEPTKESV</sequence>
<evidence type="ECO:0000256" key="2">
    <source>
        <dbReference type="ARBA" id="ARBA00022723"/>
    </source>
</evidence>
<dbReference type="PANTHER" id="PTHR12396:SF10">
    <property type="entry name" value="METHYL-CPG-BINDING DOMAIN-CONTAINING PROTEIN 1-RELATED"/>
    <property type="match status" value="1"/>
</dbReference>
<organism evidence="11 12">
    <name type="scientific">Capsella rubella</name>
    <dbReference type="NCBI Taxonomy" id="81985"/>
    <lineage>
        <taxon>Eukaryota</taxon>
        <taxon>Viridiplantae</taxon>
        <taxon>Streptophyta</taxon>
        <taxon>Embryophyta</taxon>
        <taxon>Tracheophyta</taxon>
        <taxon>Spermatophyta</taxon>
        <taxon>Magnoliopsida</taxon>
        <taxon>eudicotyledons</taxon>
        <taxon>Gunneridae</taxon>
        <taxon>Pentapetalae</taxon>
        <taxon>rosids</taxon>
        <taxon>malvids</taxon>
        <taxon>Brassicales</taxon>
        <taxon>Brassicaceae</taxon>
        <taxon>Camelineae</taxon>
        <taxon>Capsella</taxon>
    </lineage>
</organism>
<dbReference type="GO" id="GO:0008270">
    <property type="term" value="F:zinc ion binding"/>
    <property type="evidence" value="ECO:0007669"/>
    <property type="project" value="UniProtKB-KW"/>
</dbReference>
<accession>R0F7C5</accession>
<keyword evidence="5" id="KW-0805">Transcription regulation</keyword>
<protein>
    <recommendedName>
        <fullName evidence="13">MBD domain-containing protein</fullName>
    </recommendedName>
</protein>
<evidence type="ECO:0000259" key="10">
    <source>
        <dbReference type="PROSITE" id="PS51050"/>
    </source>
</evidence>
<dbReference type="PROSITE" id="PS50982">
    <property type="entry name" value="MBD"/>
    <property type="match status" value="1"/>
</dbReference>
<evidence type="ECO:0000256" key="6">
    <source>
        <dbReference type="ARBA" id="ARBA00023125"/>
    </source>
</evidence>
<reference evidence="12" key="1">
    <citation type="journal article" date="2013" name="Nat. Genet.">
        <title>The Capsella rubella genome and the genomic consequences of rapid mating system evolution.</title>
        <authorList>
            <person name="Slotte T."/>
            <person name="Hazzouri K.M."/>
            <person name="Agren J.A."/>
            <person name="Koenig D."/>
            <person name="Maumus F."/>
            <person name="Guo Y.L."/>
            <person name="Steige K."/>
            <person name="Platts A.E."/>
            <person name="Escobar J.S."/>
            <person name="Newman L.K."/>
            <person name="Wang W."/>
            <person name="Mandakova T."/>
            <person name="Vello E."/>
            <person name="Smith L.M."/>
            <person name="Henz S.R."/>
            <person name="Steffen J."/>
            <person name="Takuno S."/>
            <person name="Brandvain Y."/>
            <person name="Coop G."/>
            <person name="Andolfatto P."/>
            <person name="Hu T.T."/>
            <person name="Blanchette M."/>
            <person name="Clark R.M."/>
            <person name="Quesneville H."/>
            <person name="Nordborg M."/>
            <person name="Gaut B.S."/>
            <person name="Lysak M.A."/>
            <person name="Jenkins J."/>
            <person name="Grimwood J."/>
            <person name="Chapman J."/>
            <person name="Prochnik S."/>
            <person name="Shu S."/>
            <person name="Rokhsar D."/>
            <person name="Schmutz J."/>
            <person name="Weigel D."/>
            <person name="Wright S.I."/>
        </authorList>
    </citation>
    <scope>NUCLEOTIDE SEQUENCE [LARGE SCALE GENOMIC DNA]</scope>
    <source>
        <strain evidence="12">cv. Monte Gargano</strain>
    </source>
</reference>
<keyword evidence="3" id="KW-0863">Zinc-finger</keyword>
<dbReference type="PANTHER" id="PTHR12396">
    <property type="entry name" value="METHYL-CPG BINDING PROTEIN, MBD"/>
    <property type="match status" value="1"/>
</dbReference>
<dbReference type="PROSITE" id="PS51050">
    <property type="entry name" value="ZF_CW"/>
    <property type="match status" value="1"/>
</dbReference>
<evidence type="ECO:0000256" key="7">
    <source>
        <dbReference type="ARBA" id="ARBA00023163"/>
    </source>
</evidence>
<feature type="non-terminal residue" evidence="11">
    <location>
        <position position="1"/>
    </location>
</feature>
<evidence type="ECO:0000256" key="8">
    <source>
        <dbReference type="ARBA" id="ARBA00023242"/>
    </source>
</evidence>
<keyword evidence="2" id="KW-0479">Metal-binding</keyword>
<comment type="subcellular location">
    <subcellularLocation>
        <location evidence="1">Nucleus</location>
    </subcellularLocation>
</comment>
<keyword evidence="8" id="KW-0539">Nucleus</keyword>
<keyword evidence="12" id="KW-1185">Reference proteome</keyword>
<evidence type="ECO:0000313" key="11">
    <source>
        <dbReference type="EMBL" id="EOA17461.1"/>
    </source>
</evidence>
<dbReference type="Pfam" id="PF01429">
    <property type="entry name" value="MBD"/>
    <property type="match status" value="1"/>
</dbReference>
<dbReference type="InterPro" id="IPR016177">
    <property type="entry name" value="DNA-bd_dom_sf"/>
</dbReference>
<keyword evidence="7" id="KW-0804">Transcription</keyword>
<dbReference type="OrthoDB" id="10072024at2759"/>
<dbReference type="Gene3D" id="3.30.40.100">
    <property type="match status" value="1"/>
</dbReference>
<evidence type="ECO:0000259" key="9">
    <source>
        <dbReference type="PROSITE" id="PS50982"/>
    </source>
</evidence>